<organism evidence="1 2">
    <name type="scientific">Dreissena polymorpha</name>
    <name type="common">Zebra mussel</name>
    <name type="synonym">Mytilus polymorpha</name>
    <dbReference type="NCBI Taxonomy" id="45954"/>
    <lineage>
        <taxon>Eukaryota</taxon>
        <taxon>Metazoa</taxon>
        <taxon>Spiralia</taxon>
        <taxon>Lophotrochozoa</taxon>
        <taxon>Mollusca</taxon>
        <taxon>Bivalvia</taxon>
        <taxon>Autobranchia</taxon>
        <taxon>Heteroconchia</taxon>
        <taxon>Euheterodonta</taxon>
        <taxon>Imparidentia</taxon>
        <taxon>Neoheterodontei</taxon>
        <taxon>Myida</taxon>
        <taxon>Dreissenoidea</taxon>
        <taxon>Dreissenidae</taxon>
        <taxon>Dreissena</taxon>
    </lineage>
</organism>
<sequence length="71" mass="8078">MTQMAMTSKLCMTQMAMTRKLQLNMLPTGNKRRAHAALLGATIEKLIRPTLWCFCFAFSQSRVRESDALLL</sequence>
<reference evidence="1" key="1">
    <citation type="journal article" date="2019" name="bioRxiv">
        <title>The Genome of the Zebra Mussel, Dreissena polymorpha: A Resource for Invasive Species Research.</title>
        <authorList>
            <person name="McCartney M.A."/>
            <person name="Auch B."/>
            <person name="Kono T."/>
            <person name="Mallez S."/>
            <person name="Zhang Y."/>
            <person name="Obille A."/>
            <person name="Becker A."/>
            <person name="Abrahante J.E."/>
            <person name="Garbe J."/>
            <person name="Badalamenti J.P."/>
            <person name="Herman A."/>
            <person name="Mangelson H."/>
            <person name="Liachko I."/>
            <person name="Sullivan S."/>
            <person name="Sone E.D."/>
            <person name="Koren S."/>
            <person name="Silverstein K.A.T."/>
            <person name="Beckman K.B."/>
            <person name="Gohl D.M."/>
        </authorList>
    </citation>
    <scope>NUCLEOTIDE SEQUENCE</scope>
    <source>
        <strain evidence="1">Duluth1</strain>
        <tissue evidence="1">Whole animal</tissue>
    </source>
</reference>
<reference evidence="1" key="2">
    <citation type="submission" date="2020-11" db="EMBL/GenBank/DDBJ databases">
        <authorList>
            <person name="McCartney M.A."/>
            <person name="Auch B."/>
            <person name="Kono T."/>
            <person name="Mallez S."/>
            <person name="Becker A."/>
            <person name="Gohl D.M."/>
            <person name="Silverstein K.A.T."/>
            <person name="Koren S."/>
            <person name="Bechman K.B."/>
            <person name="Herman A."/>
            <person name="Abrahante J.E."/>
            <person name="Garbe J."/>
        </authorList>
    </citation>
    <scope>NUCLEOTIDE SEQUENCE</scope>
    <source>
        <strain evidence="1">Duluth1</strain>
        <tissue evidence="1">Whole animal</tissue>
    </source>
</reference>
<dbReference type="AlphaFoldDB" id="A0A9D4HP94"/>
<proteinExistence type="predicted"/>
<keyword evidence="2" id="KW-1185">Reference proteome</keyword>
<dbReference type="EMBL" id="JAIWYP010000012">
    <property type="protein sequence ID" value="KAH3725981.1"/>
    <property type="molecule type" value="Genomic_DNA"/>
</dbReference>
<evidence type="ECO:0000313" key="1">
    <source>
        <dbReference type="EMBL" id="KAH3725981.1"/>
    </source>
</evidence>
<comment type="caution">
    <text evidence="1">The sequence shown here is derived from an EMBL/GenBank/DDBJ whole genome shotgun (WGS) entry which is preliminary data.</text>
</comment>
<evidence type="ECO:0000313" key="2">
    <source>
        <dbReference type="Proteomes" id="UP000828390"/>
    </source>
</evidence>
<protein>
    <submittedName>
        <fullName evidence="1">Uncharacterized protein</fullName>
    </submittedName>
</protein>
<dbReference type="Proteomes" id="UP000828390">
    <property type="component" value="Unassembled WGS sequence"/>
</dbReference>
<gene>
    <name evidence="1" type="ORF">DPMN_051836</name>
</gene>
<name>A0A9D4HP94_DREPO</name>
<accession>A0A9D4HP94</accession>